<name>A0A1A9ZPV5_GLOPL</name>
<feature type="compositionally biased region" description="Polar residues" evidence="1">
    <location>
        <begin position="59"/>
        <end position="68"/>
    </location>
</feature>
<dbReference type="Proteomes" id="UP000092445">
    <property type="component" value="Unassembled WGS sequence"/>
</dbReference>
<dbReference type="VEuPathDB" id="VectorBase:GPAI021319"/>
<evidence type="ECO:0000313" key="2">
    <source>
        <dbReference type="EnsemblMetazoa" id="GPAI021319-PA"/>
    </source>
</evidence>
<keyword evidence="3" id="KW-1185">Reference proteome</keyword>
<evidence type="ECO:0000313" key="3">
    <source>
        <dbReference type="Proteomes" id="UP000092445"/>
    </source>
</evidence>
<proteinExistence type="predicted"/>
<feature type="region of interest" description="Disordered" evidence="1">
    <location>
        <begin position="58"/>
        <end position="105"/>
    </location>
</feature>
<accession>A0A1A9ZPV5</accession>
<reference evidence="3" key="1">
    <citation type="submission" date="2014-03" db="EMBL/GenBank/DDBJ databases">
        <authorList>
            <person name="Aksoy S."/>
            <person name="Warren W."/>
            <person name="Wilson R.K."/>
        </authorList>
    </citation>
    <scope>NUCLEOTIDE SEQUENCE [LARGE SCALE GENOMIC DNA]</scope>
    <source>
        <strain evidence="3">IAEA</strain>
    </source>
</reference>
<protein>
    <submittedName>
        <fullName evidence="2">Uncharacterized protein</fullName>
    </submittedName>
</protein>
<organism evidence="2 3">
    <name type="scientific">Glossina pallidipes</name>
    <name type="common">Tsetse fly</name>
    <dbReference type="NCBI Taxonomy" id="7398"/>
    <lineage>
        <taxon>Eukaryota</taxon>
        <taxon>Metazoa</taxon>
        <taxon>Ecdysozoa</taxon>
        <taxon>Arthropoda</taxon>
        <taxon>Hexapoda</taxon>
        <taxon>Insecta</taxon>
        <taxon>Pterygota</taxon>
        <taxon>Neoptera</taxon>
        <taxon>Endopterygota</taxon>
        <taxon>Diptera</taxon>
        <taxon>Brachycera</taxon>
        <taxon>Muscomorpha</taxon>
        <taxon>Hippoboscoidea</taxon>
        <taxon>Glossinidae</taxon>
        <taxon>Glossina</taxon>
    </lineage>
</organism>
<evidence type="ECO:0000256" key="1">
    <source>
        <dbReference type="SAM" id="MobiDB-lite"/>
    </source>
</evidence>
<dbReference type="AlphaFoldDB" id="A0A1A9ZPV5"/>
<dbReference type="EnsemblMetazoa" id="GPAI021319-RA">
    <property type="protein sequence ID" value="GPAI021319-PA"/>
    <property type="gene ID" value="GPAI021319"/>
</dbReference>
<sequence>MRMSEGDPIHQYMCNFAEAESDLSEDSSWIMTLVSLTKLFEKLIINFESRGDFPKKETSLQIYANGQRAQGHGESDKPTAESSNTQSDEKAKNYVTDSEYASAGEEEVGKEHLIVNYNFGYNILLFA</sequence>
<reference evidence="2" key="2">
    <citation type="submission" date="2020-05" db="UniProtKB">
        <authorList>
            <consortium name="EnsemblMetazoa"/>
        </authorList>
    </citation>
    <scope>IDENTIFICATION</scope>
    <source>
        <strain evidence="2">IAEA</strain>
    </source>
</reference>